<sequence length="168" mass="18595">MANDSRYYYSLPMQAPQQPRSTSGSRRPPLTPSTVSSPCLTTQSTIASRRDSGSGSPTKASALLAKVASHPPTPRGETPASSPMPSPDSRMHPNPMYSPDRPAMWRSESARYVHQYRQQGKHVQPDGSSLLEANLSQDGYISFPDFEKFCQAQNPYQSQRREHNAVQT</sequence>
<comment type="caution">
    <text evidence="2">The sequence shown here is derived from an EMBL/GenBank/DDBJ whole genome shotgun (WGS) entry which is preliminary data.</text>
</comment>
<name>A0AAN6LQT9_9PLEO</name>
<dbReference type="EMBL" id="WVTA01000014">
    <property type="protein sequence ID" value="KAK3202347.1"/>
    <property type="molecule type" value="Genomic_DNA"/>
</dbReference>
<accession>A0AAN6LQT9</accession>
<dbReference type="AlphaFoldDB" id="A0AAN6LQT9"/>
<keyword evidence="3" id="KW-1185">Reference proteome</keyword>
<gene>
    <name evidence="2" type="ORF">GRF29_161g896141</name>
</gene>
<evidence type="ECO:0000313" key="3">
    <source>
        <dbReference type="Proteomes" id="UP001280581"/>
    </source>
</evidence>
<protein>
    <submittedName>
        <fullName evidence="2">Uncharacterized protein</fullName>
    </submittedName>
</protein>
<proteinExistence type="predicted"/>
<feature type="compositionally biased region" description="Polar residues" evidence="1">
    <location>
        <begin position="32"/>
        <end position="59"/>
    </location>
</feature>
<dbReference type="Proteomes" id="UP001280581">
    <property type="component" value="Unassembled WGS sequence"/>
</dbReference>
<evidence type="ECO:0000313" key="2">
    <source>
        <dbReference type="EMBL" id="KAK3202347.1"/>
    </source>
</evidence>
<evidence type="ECO:0000256" key="1">
    <source>
        <dbReference type="SAM" id="MobiDB-lite"/>
    </source>
</evidence>
<reference evidence="2 3" key="1">
    <citation type="submission" date="2021-02" db="EMBL/GenBank/DDBJ databases">
        <title>Genome assembly of Pseudopithomyces chartarum.</title>
        <authorList>
            <person name="Jauregui R."/>
            <person name="Singh J."/>
            <person name="Voisey C."/>
        </authorList>
    </citation>
    <scope>NUCLEOTIDE SEQUENCE [LARGE SCALE GENOMIC DNA]</scope>
    <source>
        <strain evidence="2 3">AGR01</strain>
    </source>
</reference>
<feature type="compositionally biased region" description="Polar residues" evidence="1">
    <location>
        <begin position="15"/>
        <end position="25"/>
    </location>
</feature>
<organism evidence="2 3">
    <name type="scientific">Pseudopithomyces chartarum</name>
    <dbReference type="NCBI Taxonomy" id="1892770"/>
    <lineage>
        <taxon>Eukaryota</taxon>
        <taxon>Fungi</taxon>
        <taxon>Dikarya</taxon>
        <taxon>Ascomycota</taxon>
        <taxon>Pezizomycotina</taxon>
        <taxon>Dothideomycetes</taxon>
        <taxon>Pleosporomycetidae</taxon>
        <taxon>Pleosporales</taxon>
        <taxon>Massarineae</taxon>
        <taxon>Didymosphaeriaceae</taxon>
        <taxon>Pseudopithomyces</taxon>
    </lineage>
</organism>
<feature type="region of interest" description="Disordered" evidence="1">
    <location>
        <begin position="1"/>
        <end position="102"/>
    </location>
</feature>